<evidence type="ECO:0000256" key="1">
    <source>
        <dbReference type="ARBA" id="ARBA00022729"/>
    </source>
</evidence>
<dbReference type="eggNOG" id="COG3637">
    <property type="taxonomic scope" value="Bacteria"/>
</dbReference>
<dbReference type="RefSeq" id="WP_074537335.1">
    <property type="nucleotide sequence ID" value="NZ_FNBD01000001.1"/>
</dbReference>
<feature type="domain" description="Outer membrane protein beta-barrel" evidence="3">
    <location>
        <begin position="12"/>
        <end position="190"/>
    </location>
</feature>
<gene>
    <name evidence="4" type="ORF">SAMN04487992_101638</name>
</gene>
<reference evidence="5" key="1">
    <citation type="submission" date="2016-10" db="EMBL/GenBank/DDBJ databases">
        <authorList>
            <person name="Varghese N."/>
            <person name="Submissions S."/>
        </authorList>
    </citation>
    <scope>NUCLEOTIDE SEQUENCE [LARGE SCALE GENOMIC DNA]</scope>
    <source>
        <strain evidence="5">DSM 24729</strain>
    </source>
</reference>
<dbReference type="AlphaFoldDB" id="A0A1G7DL54"/>
<evidence type="ECO:0000259" key="3">
    <source>
        <dbReference type="Pfam" id="PF13505"/>
    </source>
</evidence>
<dbReference type="EMBL" id="FNBD01000001">
    <property type="protein sequence ID" value="SDE52261.1"/>
    <property type="molecule type" value="Genomic_DNA"/>
</dbReference>
<evidence type="ECO:0000313" key="4">
    <source>
        <dbReference type="EMBL" id="SDE52261.1"/>
    </source>
</evidence>
<keyword evidence="5" id="KW-1185">Reference proteome</keyword>
<protein>
    <submittedName>
        <fullName evidence="4">Opacity protein</fullName>
    </submittedName>
</protein>
<dbReference type="Gene3D" id="2.40.160.20">
    <property type="match status" value="1"/>
</dbReference>
<dbReference type="SUPFAM" id="SSF56925">
    <property type="entry name" value="OMPA-like"/>
    <property type="match status" value="1"/>
</dbReference>
<proteinExistence type="predicted"/>
<dbReference type="Proteomes" id="UP000182114">
    <property type="component" value="Unassembled WGS sequence"/>
</dbReference>
<dbReference type="InterPro" id="IPR011250">
    <property type="entry name" value="OMP/PagP_B-barrel"/>
</dbReference>
<evidence type="ECO:0000256" key="2">
    <source>
        <dbReference type="SAM" id="SignalP"/>
    </source>
</evidence>
<organism evidence="4 5">
    <name type="scientific">Cellulophaga baltica</name>
    <dbReference type="NCBI Taxonomy" id="76594"/>
    <lineage>
        <taxon>Bacteria</taxon>
        <taxon>Pseudomonadati</taxon>
        <taxon>Bacteroidota</taxon>
        <taxon>Flavobacteriia</taxon>
        <taxon>Flavobacteriales</taxon>
        <taxon>Flavobacteriaceae</taxon>
        <taxon>Cellulophaga</taxon>
    </lineage>
</organism>
<keyword evidence="1 2" id="KW-0732">Signal</keyword>
<feature type="signal peptide" evidence="2">
    <location>
        <begin position="1"/>
        <end position="20"/>
    </location>
</feature>
<dbReference type="InterPro" id="IPR027385">
    <property type="entry name" value="Beta-barrel_OMP"/>
</dbReference>
<accession>A0A1G7DL54</accession>
<dbReference type="Pfam" id="PF13505">
    <property type="entry name" value="OMP_b-brl"/>
    <property type="match status" value="1"/>
</dbReference>
<feature type="chain" id="PRO_5010223384" evidence="2">
    <location>
        <begin position="21"/>
        <end position="190"/>
    </location>
</feature>
<name>A0A1G7DL54_9FLAO</name>
<sequence length="190" mass="21167">MKQKLLLLISFALVSISLTAQDDSDQKFSVEASYPTSLNDGFLSDGILDIGLKYRFLDLQIVKIGVGINGSLFTENDEDNAFGSPSKTKNYFIQPKIFGEVSIPGLEKLRPSVGLGYSFVNSKIEGTSSNFGDFDYDVDNKGFNFVLGTSYDITKSFFAQIQYDVIFLEDAKEYKINEFSTLKLGVGFRF</sequence>
<evidence type="ECO:0000313" key="5">
    <source>
        <dbReference type="Proteomes" id="UP000182114"/>
    </source>
</evidence>